<feature type="signal peptide" evidence="1">
    <location>
        <begin position="1"/>
        <end position="21"/>
    </location>
</feature>
<dbReference type="EMBL" id="FNIJ01000010">
    <property type="protein sequence ID" value="SDO33673.1"/>
    <property type="molecule type" value="Genomic_DNA"/>
</dbReference>
<dbReference type="STRING" id="198616.SAMN05216193_11095"/>
<name>A0A1H0IQS2_9PSED</name>
<dbReference type="AlphaFoldDB" id="A0A1H0IQS2"/>
<evidence type="ECO:0000313" key="3">
    <source>
        <dbReference type="Proteomes" id="UP000242957"/>
    </source>
</evidence>
<evidence type="ECO:0000256" key="1">
    <source>
        <dbReference type="SAM" id="SignalP"/>
    </source>
</evidence>
<evidence type="ECO:0008006" key="4">
    <source>
        <dbReference type="Google" id="ProtNLM"/>
    </source>
</evidence>
<proteinExistence type="predicted"/>
<gene>
    <name evidence="2" type="ORF">SAMN05216193_11095</name>
</gene>
<reference evidence="3" key="1">
    <citation type="submission" date="2016-10" db="EMBL/GenBank/DDBJ databases">
        <authorList>
            <person name="Varghese N."/>
            <person name="Submissions S."/>
        </authorList>
    </citation>
    <scope>NUCLEOTIDE SEQUENCE [LARGE SCALE GENOMIC DNA]</scope>
    <source>
        <strain evidence="3">JCM 21621</strain>
    </source>
</reference>
<feature type="chain" id="PRO_5017180689" description="DUF2780 domain-containing protein" evidence="1">
    <location>
        <begin position="22"/>
        <end position="182"/>
    </location>
</feature>
<accession>A0A1H0IQS2</accession>
<dbReference type="Pfam" id="PF11075">
    <property type="entry name" value="DUF2780"/>
    <property type="match status" value="1"/>
</dbReference>
<dbReference type="RefSeq" id="WP_084312845.1">
    <property type="nucleotide sequence ID" value="NZ_FNIJ01000010.1"/>
</dbReference>
<keyword evidence="1" id="KW-0732">Signal</keyword>
<keyword evidence="3" id="KW-1185">Reference proteome</keyword>
<protein>
    <recommendedName>
        <fullName evidence="4">DUF2780 domain-containing protein</fullName>
    </recommendedName>
</protein>
<dbReference type="OrthoDB" id="8546843at2"/>
<evidence type="ECO:0000313" key="2">
    <source>
        <dbReference type="EMBL" id="SDO33673.1"/>
    </source>
</evidence>
<organism evidence="2 3">
    <name type="scientific">Pseudomonas jinjuensis</name>
    <dbReference type="NCBI Taxonomy" id="198616"/>
    <lineage>
        <taxon>Bacteria</taxon>
        <taxon>Pseudomonadati</taxon>
        <taxon>Pseudomonadota</taxon>
        <taxon>Gammaproteobacteria</taxon>
        <taxon>Pseudomonadales</taxon>
        <taxon>Pseudomonadaceae</taxon>
        <taxon>Pseudomonas</taxon>
    </lineage>
</organism>
<sequence>MRAKPAIAFVAAWLAISPAFAVTFDQAADEIPAAESAATPAGTLIDNLTQQLGVTDTQAMGGAGALLGLALNTLQGSDQQQLERTLPDAEQLAGSSALGSLGGLLGGTGGASALLGGVNSLQDVNQLFGVLGMDQSMVSQFAGVLLNYFVQQGLNSQLLGTLGGLWGAPASPAVEPPVGRGA</sequence>
<dbReference type="InterPro" id="IPR021302">
    <property type="entry name" value="DUF2780_VcgC/VcgE"/>
</dbReference>
<dbReference type="Proteomes" id="UP000242957">
    <property type="component" value="Unassembled WGS sequence"/>
</dbReference>